<sequence>MVKFTFFAFAAFLVGSAVSSPTKRTVAQVESDIASISTQVTTLDNDITAFPNTGGSLLNALAIHTASTNLISTIGTTTSDVQSTGAFSEADGQTILNSFLAIEPVIDHALTQIAAKKAAFQALPIGGIPALVKQDLGQLNSATTALANGLIASAPADLVAPSTSLRDRLVAAFAPAIAAYADA</sequence>
<dbReference type="VEuPathDB" id="FungiDB:PC9H_005941"/>
<dbReference type="Gene3D" id="1.20.1280.140">
    <property type="match status" value="1"/>
</dbReference>
<dbReference type="EMBL" id="JACETU010000004">
    <property type="protein sequence ID" value="KAF7430239.1"/>
    <property type="molecule type" value="Genomic_DNA"/>
</dbReference>
<gene>
    <name evidence="2" type="ORF">PC9H_005941</name>
</gene>
<reference evidence="2" key="1">
    <citation type="submission" date="2019-07" db="EMBL/GenBank/DDBJ databases">
        <authorList>
            <person name="Palmer J.M."/>
        </authorList>
    </citation>
    <scope>NUCLEOTIDE SEQUENCE</scope>
    <source>
        <strain evidence="2">PC9</strain>
    </source>
</reference>
<evidence type="ECO:0008006" key="4">
    <source>
        <dbReference type="Google" id="ProtNLM"/>
    </source>
</evidence>
<evidence type="ECO:0000256" key="1">
    <source>
        <dbReference type="SAM" id="SignalP"/>
    </source>
</evidence>
<name>A0A8H6ZSW9_PLEOS</name>
<keyword evidence="3" id="KW-1185">Reference proteome</keyword>
<dbReference type="InterPro" id="IPR021054">
    <property type="entry name" value="Cell_wall_mannoprotein_1"/>
</dbReference>
<dbReference type="Proteomes" id="UP000623687">
    <property type="component" value="Unassembled WGS sequence"/>
</dbReference>
<dbReference type="OrthoDB" id="3485059at2759"/>
<proteinExistence type="predicted"/>
<feature type="signal peptide" evidence="1">
    <location>
        <begin position="1"/>
        <end position="19"/>
    </location>
</feature>
<dbReference type="GeneID" id="59375759"/>
<feature type="chain" id="PRO_5034278150" description="Hydrophobic surface binding protein" evidence="1">
    <location>
        <begin position="20"/>
        <end position="183"/>
    </location>
</feature>
<dbReference type="AlphaFoldDB" id="A0A8H6ZSW9"/>
<dbReference type="GO" id="GO:0005576">
    <property type="term" value="C:extracellular region"/>
    <property type="evidence" value="ECO:0007669"/>
    <property type="project" value="TreeGrafter"/>
</dbReference>
<dbReference type="PANTHER" id="PTHR38123:SF1">
    <property type="entry name" value="HYDROPHOBIC SURFACE BINDING PROTEIN"/>
    <property type="match status" value="1"/>
</dbReference>
<evidence type="ECO:0000313" key="3">
    <source>
        <dbReference type="Proteomes" id="UP000623687"/>
    </source>
</evidence>
<organism evidence="2 3">
    <name type="scientific">Pleurotus ostreatus</name>
    <name type="common">Oyster mushroom</name>
    <name type="synonym">White-rot fungus</name>
    <dbReference type="NCBI Taxonomy" id="5322"/>
    <lineage>
        <taxon>Eukaryota</taxon>
        <taxon>Fungi</taxon>
        <taxon>Dikarya</taxon>
        <taxon>Basidiomycota</taxon>
        <taxon>Agaricomycotina</taxon>
        <taxon>Agaricomycetes</taxon>
        <taxon>Agaricomycetidae</taxon>
        <taxon>Agaricales</taxon>
        <taxon>Pleurotineae</taxon>
        <taxon>Pleurotaceae</taxon>
        <taxon>Pleurotus</taxon>
    </lineage>
</organism>
<comment type="caution">
    <text evidence="2">The sequence shown here is derived from an EMBL/GenBank/DDBJ whole genome shotgun (WGS) entry which is preliminary data.</text>
</comment>
<dbReference type="RefSeq" id="XP_036631517.1">
    <property type="nucleotide sequence ID" value="XM_036775498.1"/>
</dbReference>
<protein>
    <recommendedName>
        <fullName evidence="4">Hydrophobic surface binding protein</fullName>
    </recommendedName>
</protein>
<dbReference type="PANTHER" id="PTHR38123">
    <property type="entry name" value="CELL WALL SERINE-THREONINE-RICH GALACTOMANNOPROTEIN MP1 (AFU_ORTHOLOGUE AFUA_4G03240)"/>
    <property type="match status" value="1"/>
</dbReference>
<keyword evidence="1" id="KW-0732">Signal</keyword>
<dbReference type="Pfam" id="PF12296">
    <property type="entry name" value="HsbA"/>
    <property type="match status" value="1"/>
</dbReference>
<evidence type="ECO:0000313" key="2">
    <source>
        <dbReference type="EMBL" id="KAF7430239.1"/>
    </source>
</evidence>
<accession>A0A8H6ZSW9</accession>